<feature type="compositionally biased region" description="Low complexity" evidence="1">
    <location>
        <begin position="151"/>
        <end position="160"/>
    </location>
</feature>
<feature type="compositionally biased region" description="Basic and acidic residues" evidence="1">
    <location>
        <begin position="202"/>
        <end position="214"/>
    </location>
</feature>
<feature type="region of interest" description="Disordered" evidence="1">
    <location>
        <begin position="264"/>
        <end position="365"/>
    </location>
</feature>
<dbReference type="Proteomes" id="UP001139384">
    <property type="component" value="Unassembled WGS sequence"/>
</dbReference>
<evidence type="ECO:0000256" key="2">
    <source>
        <dbReference type="SAM" id="Phobius"/>
    </source>
</evidence>
<evidence type="ECO:0000313" key="3">
    <source>
        <dbReference type="EMBL" id="MCF1595121.1"/>
    </source>
</evidence>
<dbReference type="EMBL" id="JAKEIP010000056">
    <property type="protein sequence ID" value="MCF1595121.1"/>
    <property type="molecule type" value="Genomic_DNA"/>
</dbReference>
<evidence type="ECO:0000313" key="4">
    <source>
        <dbReference type="Proteomes" id="UP001139384"/>
    </source>
</evidence>
<organism evidence="3 4">
    <name type="scientific">Streptomyces muensis</name>
    <dbReference type="NCBI Taxonomy" id="1077944"/>
    <lineage>
        <taxon>Bacteria</taxon>
        <taxon>Bacillati</taxon>
        <taxon>Actinomycetota</taxon>
        <taxon>Actinomycetes</taxon>
        <taxon>Kitasatosporales</taxon>
        <taxon>Streptomycetaceae</taxon>
        <taxon>Streptomyces</taxon>
    </lineage>
</organism>
<feature type="compositionally biased region" description="Basic and acidic residues" evidence="1">
    <location>
        <begin position="302"/>
        <end position="335"/>
    </location>
</feature>
<reference evidence="3" key="1">
    <citation type="submission" date="2022-01" db="EMBL/GenBank/DDBJ databases">
        <title>Draft Genome Sequences of Seven Type Strains of the Genus Streptomyces.</title>
        <authorList>
            <person name="Aziz S."/>
            <person name="Coretto E."/>
            <person name="Chronakova A."/>
            <person name="Sproer C."/>
            <person name="Huber K."/>
            <person name="Nouioui I."/>
            <person name="Gross H."/>
        </authorList>
    </citation>
    <scope>NUCLEOTIDE SEQUENCE</scope>
    <source>
        <strain evidence="3">DSM 103493</strain>
    </source>
</reference>
<comment type="caution">
    <text evidence="3">The sequence shown here is derived from an EMBL/GenBank/DDBJ whole genome shotgun (WGS) entry which is preliminary data.</text>
</comment>
<evidence type="ECO:0000256" key="1">
    <source>
        <dbReference type="SAM" id="MobiDB-lite"/>
    </source>
</evidence>
<protein>
    <recommendedName>
        <fullName evidence="5">Extensin</fullName>
    </recommendedName>
</protein>
<name>A0A9X1TJZ0_STRM4</name>
<gene>
    <name evidence="3" type="ORF">L0P92_16290</name>
</gene>
<keyword evidence="2" id="KW-1133">Transmembrane helix</keyword>
<keyword evidence="4" id="KW-1185">Reference proteome</keyword>
<dbReference type="AlphaFoldDB" id="A0A9X1TJZ0"/>
<feature type="transmembrane region" description="Helical" evidence="2">
    <location>
        <begin position="116"/>
        <end position="139"/>
    </location>
</feature>
<feature type="compositionally biased region" description="Basic and acidic residues" evidence="1">
    <location>
        <begin position="275"/>
        <end position="293"/>
    </location>
</feature>
<feature type="region of interest" description="Disordered" evidence="1">
    <location>
        <begin position="145"/>
        <end position="214"/>
    </location>
</feature>
<keyword evidence="2" id="KW-0812">Transmembrane</keyword>
<evidence type="ECO:0008006" key="5">
    <source>
        <dbReference type="Google" id="ProtNLM"/>
    </source>
</evidence>
<keyword evidence="2" id="KW-0472">Membrane</keyword>
<dbReference type="RefSeq" id="WP_234763429.1">
    <property type="nucleotide sequence ID" value="NZ_JAKEIP010000056.1"/>
</dbReference>
<accession>A0A9X1TJZ0</accession>
<proteinExistence type="predicted"/>
<sequence>MADEQYRWLDRETAERLLRGESLEAVDAADRDQAERLAKTLEALTVEPPLSSAEISGEAAALAAFRAARADRGDTTVSVGPGTGSHPDHVADAGLVRIGGPARAARRPRWARPVRLGLAAALAVGMVGGVAVAVGTGFLPTPFGGDEGGRPAASVSAPAPSDRPLVSPSPESRMQGGPTPDDDAEASADPGTTHDTAPGGPDTDRGTAGDERAGHSGAWWHAVTSYCRDLRDGKQLSSDHRRSLEGAAGGSEGVRTYCKKVLKASGDGTWSNPGDGRDKDKGKDKNRDKGEDREKDDDEGDGAGRRYNDGGRYGGDHGDHGDRHGSGHGNDHRVDGAVVAASAVTGFLPDRILPPLTPRTPLTRR</sequence>